<keyword evidence="1" id="KW-0472">Membrane</keyword>
<reference evidence="2 3" key="1">
    <citation type="submission" date="2020-08" db="EMBL/GenBank/DDBJ databases">
        <authorList>
            <person name="Newling K."/>
            <person name="Davey J."/>
            <person name="Forrester S."/>
        </authorList>
    </citation>
    <scope>NUCLEOTIDE SEQUENCE [LARGE SCALE GENOMIC DNA]</scope>
    <source>
        <strain evidence="3">Crithidia deanei Carvalho (ATCC PRA-265)</strain>
    </source>
</reference>
<sequence length="100" mass="10748">MKAAASFSIIAIGLYGFFIIASIAYVCKCIGAKAPLIILAFFGFITGAVPWACICGLYYNPTCGTFVGPMKERSKFAAGFAFLILGFALQFFVFLFACLI</sequence>
<protein>
    <submittedName>
        <fullName evidence="2">Amastin surface glycoprotein, putative</fullName>
    </submittedName>
</protein>
<accession>A0A7G2CRF4</accession>
<keyword evidence="1" id="KW-0812">Transmembrane</keyword>
<name>A0A7G2CRF4_9TRYP</name>
<feature type="transmembrane region" description="Helical" evidence="1">
    <location>
        <begin position="79"/>
        <end position="99"/>
    </location>
</feature>
<evidence type="ECO:0000256" key="1">
    <source>
        <dbReference type="SAM" id="Phobius"/>
    </source>
</evidence>
<feature type="transmembrane region" description="Helical" evidence="1">
    <location>
        <begin position="34"/>
        <end position="59"/>
    </location>
</feature>
<gene>
    <name evidence="2" type="ORF">ADEAN_000912300</name>
</gene>
<dbReference type="PANTHER" id="PTHR33297">
    <property type="entry name" value="AMASTIN-LIKE SURFACE PROTEIN-LIKE PROTEIN-RELATED"/>
    <property type="match status" value="1"/>
</dbReference>
<dbReference type="PANTHER" id="PTHR33297:SF4">
    <property type="entry name" value="AMASTIN"/>
    <property type="match status" value="1"/>
</dbReference>
<dbReference type="VEuPathDB" id="TriTrypDB:ADEAN_000912300"/>
<proteinExistence type="predicted"/>
<feature type="transmembrane region" description="Helical" evidence="1">
    <location>
        <begin position="6"/>
        <end position="27"/>
    </location>
</feature>
<dbReference type="EMBL" id="LR877166">
    <property type="protein sequence ID" value="CAD2221591.1"/>
    <property type="molecule type" value="Genomic_DNA"/>
</dbReference>
<keyword evidence="1" id="KW-1133">Transmembrane helix</keyword>
<organism evidence="2 3">
    <name type="scientific">Angomonas deanei</name>
    <dbReference type="NCBI Taxonomy" id="59799"/>
    <lineage>
        <taxon>Eukaryota</taxon>
        <taxon>Discoba</taxon>
        <taxon>Euglenozoa</taxon>
        <taxon>Kinetoplastea</taxon>
        <taxon>Metakinetoplastina</taxon>
        <taxon>Trypanosomatida</taxon>
        <taxon>Trypanosomatidae</taxon>
        <taxon>Strigomonadinae</taxon>
        <taxon>Angomonas</taxon>
    </lineage>
</organism>
<dbReference type="AlphaFoldDB" id="A0A7G2CRF4"/>
<dbReference type="InterPro" id="IPR009944">
    <property type="entry name" value="Amastin"/>
</dbReference>
<evidence type="ECO:0000313" key="3">
    <source>
        <dbReference type="Proteomes" id="UP000515908"/>
    </source>
</evidence>
<dbReference type="Proteomes" id="UP000515908">
    <property type="component" value="Chromosome 22"/>
</dbReference>
<evidence type="ECO:0000313" key="2">
    <source>
        <dbReference type="EMBL" id="CAD2221591.1"/>
    </source>
</evidence>
<keyword evidence="3" id="KW-1185">Reference proteome</keyword>
<dbReference type="Pfam" id="PF07344">
    <property type="entry name" value="Amastin"/>
    <property type="match status" value="1"/>
</dbReference>